<protein>
    <recommendedName>
        <fullName evidence="4">HNH nuclease domain-containing protein</fullName>
    </recommendedName>
</protein>
<comment type="caution">
    <text evidence="2">The sequence shown here is derived from an EMBL/GenBank/DDBJ whole genome shotgun (WGS) entry which is preliminary data.</text>
</comment>
<feature type="region of interest" description="Disordered" evidence="1">
    <location>
        <begin position="308"/>
        <end position="332"/>
    </location>
</feature>
<gene>
    <name evidence="2" type="ORF">EDB92DRAFT_1844190</name>
</gene>
<evidence type="ECO:0000256" key="1">
    <source>
        <dbReference type="SAM" id="MobiDB-lite"/>
    </source>
</evidence>
<keyword evidence="3" id="KW-1185">Reference proteome</keyword>
<reference evidence="2" key="1">
    <citation type="submission" date="2022-01" db="EMBL/GenBank/DDBJ databases">
        <title>Comparative genomics reveals a dynamic genome evolution in the ectomycorrhizal milk-cap (Lactarius) mushrooms.</title>
        <authorList>
            <consortium name="DOE Joint Genome Institute"/>
            <person name="Lebreton A."/>
            <person name="Tang N."/>
            <person name="Kuo A."/>
            <person name="LaButti K."/>
            <person name="Drula E."/>
            <person name="Barry K."/>
            <person name="Clum A."/>
            <person name="Lipzen A."/>
            <person name="Mousain D."/>
            <person name="Ng V."/>
            <person name="Wang R."/>
            <person name="Wang X."/>
            <person name="Dai Y."/>
            <person name="Henrissat B."/>
            <person name="Grigoriev I.V."/>
            <person name="Guerin-Laguette A."/>
            <person name="Yu F."/>
            <person name="Martin F.M."/>
        </authorList>
    </citation>
    <scope>NUCLEOTIDE SEQUENCE</scope>
    <source>
        <strain evidence="2">QP</strain>
    </source>
</reference>
<accession>A0AAD4LLB2</accession>
<dbReference type="EMBL" id="JAKELL010000010">
    <property type="protein sequence ID" value="KAH8995966.1"/>
    <property type="molecule type" value="Genomic_DNA"/>
</dbReference>
<sequence>MVEIYLNVDGSQFSFLSIPLDDVRRLSISPFKWLRYILHCICGACGDLSALQGGPPVDYDSTKLADDIIYFYEPSRQCIFVDYEGLNDSMTSTDQTPRRDNFRREILARDGLFCVHIIPRSKGDEYILKVDENTPPEIRINGVENGVFLAKSLHAKLGTGEVAFLKTPNYGLDSTDIPRVEPTDREGPVPTDHFTLHRLAMPPRRLRHDVAFTLGSNVDALFQSTNLLPPVVILDYWNSRRPDKTVHSVMGNYRKEHYIKIPAIEPSPPTDNYEGHYISTRTGDEMAKAMDDLNAFLMFVRGITPEEATKRREERMEEEELKAQEASQSKVM</sequence>
<dbReference type="AlphaFoldDB" id="A0AAD4LLB2"/>
<organism evidence="2 3">
    <name type="scientific">Lactarius akahatsu</name>
    <dbReference type="NCBI Taxonomy" id="416441"/>
    <lineage>
        <taxon>Eukaryota</taxon>
        <taxon>Fungi</taxon>
        <taxon>Dikarya</taxon>
        <taxon>Basidiomycota</taxon>
        <taxon>Agaricomycotina</taxon>
        <taxon>Agaricomycetes</taxon>
        <taxon>Russulales</taxon>
        <taxon>Russulaceae</taxon>
        <taxon>Lactarius</taxon>
    </lineage>
</organism>
<dbReference type="Proteomes" id="UP001201163">
    <property type="component" value="Unassembled WGS sequence"/>
</dbReference>
<proteinExistence type="predicted"/>
<name>A0AAD4LLB2_9AGAM</name>
<evidence type="ECO:0000313" key="2">
    <source>
        <dbReference type="EMBL" id="KAH8995966.1"/>
    </source>
</evidence>
<evidence type="ECO:0000313" key="3">
    <source>
        <dbReference type="Proteomes" id="UP001201163"/>
    </source>
</evidence>
<evidence type="ECO:0008006" key="4">
    <source>
        <dbReference type="Google" id="ProtNLM"/>
    </source>
</evidence>